<dbReference type="Proteomes" id="UP001218218">
    <property type="component" value="Unassembled WGS sequence"/>
</dbReference>
<name>A0AAD7ADA1_9AGAR</name>
<feature type="compositionally biased region" description="Polar residues" evidence="1">
    <location>
        <begin position="1133"/>
        <end position="1147"/>
    </location>
</feature>
<evidence type="ECO:0000313" key="3">
    <source>
        <dbReference type="Proteomes" id="UP001218218"/>
    </source>
</evidence>
<feature type="region of interest" description="Disordered" evidence="1">
    <location>
        <begin position="548"/>
        <end position="1154"/>
    </location>
</feature>
<sequence length="1154" mass="120186">MDDPWANAWGEPATANKLPPAPAFPPARTGDDEEDITIPSWESPSWSDDNANSLWGARSPALDKFPSWHSPYDDLPLGKSSTSLPEAAEVPEAPSDEEEDQEEAPEPEPETVFEREPSPEPAFQSAPQSPVEEIPFQPSVASPVLSPVLPPNSPPGSPDAFGTFETGLHDLSSASDLWAPPHSASVPEAADSAWESAWGSSEVKEHADEAPDVVDEWEAAKQQKALQDKHVPPELLASILLQFTELANDLYPPQPTPNLDPDDYRASRHKGLQGIDTLNSNVIRLLPTDLTLPPPRPFQKSITAKHTTDALRLSRSAAFVRFSPLGHYSATKGSTAWEASVKSRPEVVAEPDLLPPGWRIVEKKETPVTDKKKGHGGLLSFFGRRSGTPPVIPGGDGATPRPSSPASSSPRASLDSTVKSPTSTTSSTKSPTTTSAATSAASATPSAAVSPTAATPPPPTPVASVVSQTNVDAAAPDPITPVSAPSAVSRFLGRFGRKAPAAGGRQSLALSEGDFDFLSDIDGAADAGPSSGYSSDFAISGLLLDDPVPLPAKLAPPPPTPRVPVVPNIAPQTNGQKGPASGDRDKDELAIFGTFTPPPAVRSSFTPPPAKPFAPPLAPSISAPTPTPAPSTMSPVDSDVDFSAWGLDEEEKSGGTVRRESDPVVGSARAQPTRQALNTRAPTNTRGTLPPPRRVTAIMSSGPSKPPAAIPTLNATSLSFPPPPRTQTQTIAPILPPPPGTKAPAKAAALLDDDDDDFSDFHTPAAAQIGPAASANSFYDKSFSSSTSSDRGLFSSTSSRSIPANLFDDFDDFMQASPNEPATLRTPSPPRPPAKSPRILPPAPPSFAGTPPTLSPTQDNDDTPLALTRSTLQQKQKRAVNDQRTLSLVESAAASSGVRWPAPESPLPEALAPPPDASDPFGFNTGSTMQSQQAAFLQREPFTASLSPPRATGMAPPPIRALSPPVLSLPPKKAPSPMAFPPPPGAAPKRAFSPPAQPVLSPLPQKVVPTAAPMARFPPPPGATMRTFSPPAPSPPLQKVPAPAPAPMARFPPPPGATMRTFSPPAPSPPLQKVPAPMARFPPPPGATLRAFSPSVPSQTPMLSPPPQNGSVPPMLTAQRQSPAAPTPPPMVSTASGKSSGGLSAQDLSFFEGL</sequence>
<protein>
    <submittedName>
        <fullName evidence="2">Uncharacterized protein</fullName>
    </submittedName>
</protein>
<accession>A0AAD7ADA1</accession>
<feature type="compositionally biased region" description="Acidic residues" evidence="1">
    <location>
        <begin position="94"/>
        <end position="111"/>
    </location>
</feature>
<gene>
    <name evidence="2" type="ORF">DFH08DRAFT_933468</name>
</gene>
<feature type="compositionally biased region" description="Pro residues" evidence="1">
    <location>
        <begin position="548"/>
        <end position="564"/>
    </location>
</feature>
<proteinExistence type="predicted"/>
<keyword evidence="3" id="KW-1185">Reference proteome</keyword>
<organism evidence="2 3">
    <name type="scientific">Mycena albidolilacea</name>
    <dbReference type="NCBI Taxonomy" id="1033008"/>
    <lineage>
        <taxon>Eukaryota</taxon>
        <taxon>Fungi</taxon>
        <taxon>Dikarya</taxon>
        <taxon>Basidiomycota</taxon>
        <taxon>Agaricomycotina</taxon>
        <taxon>Agaricomycetes</taxon>
        <taxon>Agaricomycetidae</taxon>
        <taxon>Agaricales</taxon>
        <taxon>Marasmiineae</taxon>
        <taxon>Mycenaceae</taxon>
        <taxon>Mycena</taxon>
    </lineage>
</organism>
<feature type="compositionally biased region" description="Low complexity" evidence="1">
    <location>
        <begin position="765"/>
        <end position="801"/>
    </location>
</feature>
<feature type="compositionally biased region" description="Pro residues" evidence="1">
    <location>
        <begin position="1030"/>
        <end position="1056"/>
    </location>
</feature>
<feature type="compositionally biased region" description="Pro residues" evidence="1">
    <location>
        <begin position="148"/>
        <end position="157"/>
    </location>
</feature>
<feature type="compositionally biased region" description="Polar residues" evidence="1">
    <location>
        <begin position="670"/>
        <end position="687"/>
    </location>
</feature>
<feature type="compositionally biased region" description="Low complexity" evidence="1">
    <location>
        <begin position="138"/>
        <end position="147"/>
    </location>
</feature>
<feature type="compositionally biased region" description="Pro residues" evidence="1">
    <location>
        <begin position="596"/>
        <end position="618"/>
    </location>
</feature>
<feature type="region of interest" description="Disordered" evidence="1">
    <location>
        <begin position="1"/>
        <end position="212"/>
    </location>
</feature>
<feature type="compositionally biased region" description="Polar residues" evidence="1">
    <location>
        <begin position="924"/>
        <end position="935"/>
    </location>
</feature>
<dbReference type="EMBL" id="JARIHO010000009">
    <property type="protein sequence ID" value="KAJ7355618.1"/>
    <property type="molecule type" value="Genomic_DNA"/>
</dbReference>
<feature type="compositionally biased region" description="Low complexity" evidence="1">
    <location>
        <begin position="961"/>
        <end position="971"/>
    </location>
</feature>
<dbReference type="AlphaFoldDB" id="A0AAD7ADA1"/>
<feature type="region of interest" description="Disordered" evidence="1">
    <location>
        <begin position="364"/>
        <end position="469"/>
    </location>
</feature>
<feature type="compositionally biased region" description="Pro residues" evidence="1">
    <location>
        <begin position="972"/>
        <end position="986"/>
    </location>
</feature>
<reference evidence="2" key="1">
    <citation type="submission" date="2023-03" db="EMBL/GenBank/DDBJ databases">
        <title>Massive genome expansion in bonnet fungi (Mycena s.s.) driven by repeated elements and novel gene families across ecological guilds.</title>
        <authorList>
            <consortium name="Lawrence Berkeley National Laboratory"/>
            <person name="Harder C.B."/>
            <person name="Miyauchi S."/>
            <person name="Viragh M."/>
            <person name="Kuo A."/>
            <person name="Thoen E."/>
            <person name="Andreopoulos B."/>
            <person name="Lu D."/>
            <person name="Skrede I."/>
            <person name="Drula E."/>
            <person name="Henrissat B."/>
            <person name="Morin E."/>
            <person name="Kohler A."/>
            <person name="Barry K."/>
            <person name="LaButti K."/>
            <person name="Morin E."/>
            <person name="Salamov A."/>
            <person name="Lipzen A."/>
            <person name="Mereny Z."/>
            <person name="Hegedus B."/>
            <person name="Baldrian P."/>
            <person name="Stursova M."/>
            <person name="Weitz H."/>
            <person name="Taylor A."/>
            <person name="Grigoriev I.V."/>
            <person name="Nagy L.G."/>
            <person name="Martin F."/>
            <person name="Kauserud H."/>
        </authorList>
    </citation>
    <scope>NUCLEOTIDE SEQUENCE</scope>
    <source>
        <strain evidence="2">CBHHK002</strain>
    </source>
</reference>
<evidence type="ECO:0000313" key="2">
    <source>
        <dbReference type="EMBL" id="KAJ7355618.1"/>
    </source>
</evidence>
<feature type="compositionally biased region" description="Pro residues" evidence="1">
    <location>
        <begin position="903"/>
        <end position="917"/>
    </location>
</feature>
<feature type="compositionally biased region" description="Low complexity" evidence="1">
    <location>
        <begin position="619"/>
        <end position="635"/>
    </location>
</feature>
<evidence type="ECO:0000256" key="1">
    <source>
        <dbReference type="SAM" id="MobiDB-lite"/>
    </source>
</evidence>
<comment type="caution">
    <text evidence="2">The sequence shown here is derived from an EMBL/GenBank/DDBJ whole genome shotgun (WGS) entry which is preliminary data.</text>
</comment>
<feature type="compositionally biased region" description="Low complexity" evidence="1">
    <location>
        <begin position="400"/>
        <end position="453"/>
    </location>
</feature>
<feature type="compositionally biased region" description="Pro residues" evidence="1">
    <location>
        <begin position="827"/>
        <end position="845"/>
    </location>
</feature>
<feature type="compositionally biased region" description="Polar residues" evidence="1">
    <location>
        <begin position="40"/>
        <end position="53"/>
    </location>
</feature>